<keyword evidence="5" id="KW-1185">Reference proteome</keyword>
<keyword evidence="2" id="KW-0472">Membrane</keyword>
<dbReference type="KEGG" id="spaa:SPAPADRAFT_52467"/>
<feature type="transmembrane region" description="Helical" evidence="2">
    <location>
        <begin position="143"/>
        <end position="161"/>
    </location>
</feature>
<dbReference type="Proteomes" id="UP000000709">
    <property type="component" value="Unassembled WGS sequence"/>
</dbReference>
<evidence type="ECO:0000256" key="2">
    <source>
        <dbReference type="SAM" id="Phobius"/>
    </source>
</evidence>
<protein>
    <submittedName>
        <fullName evidence="4">Uncharacterized protein</fullName>
    </submittedName>
</protein>
<name>G3AU02_SPAPN</name>
<dbReference type="HOGENOM" id="CLU_1476016_0_0_1"/>
<feature type="chain" id="PRO_5003442625" evidence="3">
    <location>
        <begin position="21"/>
        <end position="183"/>
    </location>
</feature>
<feature type="compositionally biased region" description="Basic and acidic residues" evidence="1">
    <location>
        <begin position="77"/>
        <end position="93"/>
    </location>
</feature>
<evidence type="ECO:0000256" key="3">
    <source>
        <dbReference type="SAM" id="SignalP"/>
    </source>
</evidence>
<feature type="compositionally biased region" description="Basic residues" evidence="1">
    <location>
        <begin position="94"/>
        <end position="103"/>
    </location>
</feature>
<feature type="signal peptide" evidence="3">
    <location>
        <begin position="1"/>
        <end position="20"/>
    </location>
</feature>
<feature type="region of interest" description="Disordered" evidence="1">
    <location>
        <begin position="59"/>
        <end position="119"/>
    </location>
</feature>
<evidence type="ECO:0000256" key="1">
    <source>
        <dbReference type="SAM" id="MobiDB-lite"/>
    </source>
</evidence>
<accession>G3AU02</accession>
<dbReference type="InParanoid" id="G3AU02"/>
<evidence type="ECO:0000313" key="5">
    <source>
        <dbReference type="Proteomes" id="UP000000709"/>
    </source>
</evidence>
<dbReference type="AlphaFoldDB" id="G3AU02"/>
<keyword evidence="3" id="KW-0732">Signal</keyword>
<dbReference type="RefSeq" id="XP_007377349.1">
    <property type="nucleotide sequence ID" value="XM_007377287.1"/>
</dbReference>
<dbReference type="EMBL" id="GL996505">
    <property type="protein sequence ID" value="EGW30378.1"/>
    <property type="molecule type" value="Genomic_DNA"/>
</dbReference>
<evidence type="ECO:0000313" key="4">
    <source>
        <dbReference type="EMBL" id="EGW30378.1"/>
    </source>
</evidence>
<keyword evidence="2" id="KW-1133">Transmembrane helix</keyword>
<sequence>MKGFQLLLPVSLFLVCGVVGEIAVEDGDAVAISNENIFYPEYIFVDEWEGQIYQEHQVQEQDQSVGLSDNDVGNHGQEPEHEHEHEHDSDLGKRHEHQPHGHHNPSPASNNMYQRKPEKEAQDKVAFIKQYTDKLENKNFQNVMKIVISVSIVGWVCYAYVFRKREAKAVPGVTYNYYQSKDV</sequence>
<reference evidence="4 5" key="1">
    <citation type="journal article" date="2011" name="Proc. Natl. Acad. Sci. U.S.A.">
        <title>Comparative genomics of xylose-fermenting fungi for enhanced biofuel production.</title>
        <authorList>
            <person name="Wohlbach D.J."/>
            <person name="Kuo A."/>
            <person name="Sato T.K."/>
            <person name="Potts K.M."/>
            <person name="Salamov A.A."/>
            <person name="LaButti K.M."/>
            <person name="Sun H."/>
            <person name="Clum A."/>
            <person name="Pangilinan J.L."/>
            <person name="Lindquist E.A."/>
            <person name="Lucas S."/>
            <person name="Lapidus A."/>
            <person name="Jin M."/>
            <person name="Gunawan C."/>
            <person name="Balan V."/>
            <person name="Dale B.E."/>
            <person name="Jeffries T.W."/>
            <person name="Zinkel R."/>
            <person name="Barry K.W."/>
            <person name="Grigoriev I.V."/>
            <person name="Gasch A.P."/>
        </authorList>
    </citation>
    <scope>NUCLEOTIDE SEQUENCE [LARGE SCALE GENOMIC DNA]</scope>
    <source>
        <strain evidence="5">NRRL Y-27907 / 11-Y1</strain>
    </source>
</reference>
<keyword evidence="2" id="KW-0812">Transmembrane</keyword>
<dbReference type="GeneID" id="18871687"/>
<gene>
    <name evidence="4" type="ORF">SPAPADRAFT_52467</name>
</gene>
<organism evidence="5">
    <name type="scientific">Spathaspora passalidarum (strain NRRL Y-27907 / 11-Y1)</name>
    <dbReference type="NCBI Taxonomy" id="619300"/>
    <lineage>
        <taxon>Eukaryota</taxon>
        <taxon>Fungi</taxon>
        <taxon>Dikarya</taxon>
        <taxon>Ascomycota</taxon>
        <taxon>Saccharomycotina</taxon>
        <taxon>Pichiomycetes</taxon>
        <taxon>Debaryomycetaceae</taxon>
        <taxon>Spathaspora</taxon>
    </lineage>
</organism>
<proteinExistence type="predicted"/>